<reference evidence="6 8" key="1">
    <citation type="submission" date="2019-09" db="EMBL/GenBank/DDBJ databases">
        <title>Draft genome sequence assemblies of isolates from the urinary tract.</title>
        <authorList>
            <person name="Mores C.R."/>
            <person name="Putonti C."/>
            <person name="Wolfe A.J."/>
        </authorList>
    </citation>
    <scope>NUCLEOTIDE SEQUENCE [LARGE SCALE GENOMIC DNA]</scope>
    <source>
        <strain evidence="6 8">UMB246</strain>
    </source>
</reference>
<dbReference type="SUPFAM" id="SSF46955">
    <property type="entry name" value="Putative DNA-binding domain"/>
    <property type="match status" value="1"/>
</dbReference>
<name>A0A5N1I994_LACJE</name>
<keyword evidence="3" id="KW-0238">DNA-binding</keyword>
<dbReference type="PROSITE" id="PS50937">
    <property type="entry name" value="HTH_MERR_2"/>
    <property type="match status" value="1"/>
</dbReference>
<dbReference type="RefSeq" id="WP_006587810.1">
    <property type="nucleotide sequence ID" value="NZ_CATOUV010000001.1"/>
</dbReference>
<dbReference type="SMART" id="SM00422">
    <property type="entry name" value="HTH_MERR"/>
    <property type="match status" value="1"/>
</dbReference>
<dbReference type="AlphaFoldDB" id="A0A5N1I994"/>
<keyword evidence="9" id="KW-1185">Reference proteome</keyword>
<dbReference type="InterPro" id="IPR000551">
    <property type="entry name" value="MerR-type_HTH_dom"/>
</dbReference>
<evidence type="ECO:0000256" key="1">
    <source>
        <dbReference type="ARBA" id="ARBA00022491"/>
    </source>
</evidence>
<keyword evidence="2" id="KW-0805">Transcription regulation</keyword>
<evidence type="ECO:0000313" key="7">
    <source>
        <dbReference type="EMBL" id="MEL0565187.1"/>
    </source>
</evidence>
<dbReference type="Proteomes" id="UP000327236">
    <property type="component" value="Unassembled WGS sequence"/>
</dbReference>
<dbReference type="Proteomes" id="UP001385848">
    <property type="component" value="Unassembled WGS sequence"/>
</dbReference>
<protein>
    <submittedName>
        <fullName evidence="6">MerR family transcriptional regulator</fullName>
    </submittedName>
</protein>
<sequence length="143" mass="16490">MVKKHKNFLKLLDNIQLSIGDVSDGIGVSQRQLRYWEEKGYIKPISDNEKGVRKYNFLMAGRCAQIKEYLDEGYTLSKAYEKTIEVEEKRKVIRNFLFKQHGNFEVEITDSKQSFGEIDLGATGEGKELYGIVNADGVKYELR</sequence>
<keyword evidence="4" id="KW-0804">Transcription</keyword>
<proteinExistence type="predicted"/>
<evidence type="ECO:0000313" key="9">
    <source>
        <dbReference type="Proteomes" id="UP001385848"/>
    </source>
</evidence>
<dbReference type="GO" id="GO:0003677">
    <property type="term" value="F:DNA binding"/>
    <property type="evidence" value="ECO:0007669"/>
    <property type="project" value="UniProtKB-KW"/>
</dbReference>
<dbReference type="KEGG" id="lje:BUE77_01630"/>
<dbReference type="GO" id="GO:0003700">
    <property type="term" value="F:DNA-binding transcription factor activity"/>
    <property type="evidence" value="ECO:0007669"/>
    <property type="project" value="InterPro"/>
</dbReference>
<evidence type="ECO:0000313" key="8">
    <source>
        <dbReference type="Proteomes" id="UP000327236"/>
    </source>
</evidence>
<dbReference type="EMBL" id="VYWW01000042">
    <property type="protein sequence ID" value="KAA9320671.1"/>
    <property type="molecule type" value="Genomic_DNA"/>
</dbReference>
<evidence type="ECO:0000256" key="2">
    <source>
        <dbReference type="ARBA" id="ARBA00023015"/>
    </source>
</evidence>
<dbReference type="CDD" id="cd01105">
    <property type="entry name" value="HTH_GlnR-like"/>
    <property type="match status" value="1"/>
</dbReference>
<dbReference type="PANTHER" id="PTHR30204">
    <property type="entry name" value="REDOX-CYCLING DRUG-SENSING TRANSCRIPTIONAL ACTIVATOR SOXR"/>
    <property type="match status" value="1"/>
</dbReference>
<reference evidence="7 9" key="2">
    <citation type="submission" date="2024-04" db="EMBL/GenBank/DDBJ databases">
        <title>Three lactobacilli isolated from voided urine samples from females with type 2 diabetes.</title>
        <authorList>
            <person name="Kula A."/>
            <person name="Stegman N."/>
            <person name="Putonti C."/>
        </authorList>
    </citation>
    <scope>NUCLEOTIDE SEQUENCE [LARGE SCALE GENOMIC DNA]</scope>
    <source>
        <strain evidence="7 9">1855</strain>
    </source>
</reference>
<organism evidence="6 8">
    <name type="scientific">Lactobacillus jensenii</name>
    <dbReference type="NCBI Taxonomy" id="109790"/>
    <lineage>
        <taxon>Bacteria</taxon>
        <taxon>Bacillati</taxon>
        <taxon>Bacillota</taxon>
        <taxon>Bacilli</taxon>
        <taxon>Lactobacillales</taxon>
        <taxon>Lactobacillaceae</taxon>
        <taxon>Lactobacillus</taxon>
    </lineage>
</organism>
<dbReference type="EMBL" id="JBBVUL010000007">
    <property type="protein sequence ID" value="MEL0565187.1"/>
    <property type="molecule type" value="Genomic_DNA"/>
</dbReference>
<dbReference type="InterPro" id="IPR047057">
    <property type="entry name" value="MerR_fam"/>
</dbReference>
<comment type="caution">
    <text evidence="6">The sequence shown here is derived from an EMBL/GenBank/DDBJ whole genome shotgun (WGS) entry which is preliminary data.</text>
</comment>
<gene>
    <name evidence="7" type="ORF">AAC431_04510</name>
    <name evidence="6" type="ORF">F6H94_07690</name>
</gene>
<accession>A0A5N1I994</accession>
<dbReference type="PANTHER" id="PTHR30204:SF69">
    <property type="entry name" value="MERR-FAMILY TRANSCRIPTIONAL REGULATOR"/>
    <property type="match status" value="1"/>
</dbReference>
<dbReference type="Pfam" id="PF13411">
    <property type="entry name" value="MerR_1"/>
    <property type="match status" value="1"/>
</dbReference>
<evidence type="ECO:0000256" key="3">
    <source>
        <dbReference type="ARBA" id="ARBA00023125"/>
    </source>
</evidence>
<keyword evidence="1" id="KW-0678">Repressor</keyword>
<evidence type="ECO:0000259" key="5">
    <source>
        <dbReference type="PROSITE" id="PS50937"/>
    </source>
</evidence>
<evidence type="ECO:0000313" key="6">
    <source>
        <dbReference type="EMBL" id="KAA9320671.1"/>
    </source>
</evidence>
<dbReference type="InterPro" id="IPR009061">
    <property type="entry name" value="DNA-bd_dom_put_sf"/>
</dbReference>
<dbReference type="Gene3D" id="1.10.1660.10">
    <property type="match status" value="1"/>
</dbReference>
<dbReference type="GeneID" id="31742401"/>
<dbReference type="OrthoDB" id="9806513at2"/>
<evidence type="ECO:0000256" key="4">
    <source>
        <dbReference type="ARBA" id="ARBA00023163"/>
    </source>
</evidence>
<feature type="domain" description="HTH merR-type" evidence="5">
    <location>
        <begin position="16"/>
        <end position="79"/>
    </location>
</feature>